<evidence type="ECO:0000259" key="3">
    <source>
        <dbReference type="PROSITE" id="PS50238"/>
    </source>
</evidence>
<accession>A0A1Y2D923</accession>
<feature type="region of interest" description="Disordered" evidence="2">
    <location>
        <begin position="581"/>
        <end position="613"/>
    </location>
</feature>
<feature type="compositionally biased region" description="Low complexity" evidence="2">
    <location>
        <begin position="353"/>
        <end position="370"/>
    </location>
</feature>
<feature type="compositionally biased region" description="Polar residues" evidence="2">
    <location>
        <begin position="134"/>
        <end position="147"/>
    </location>
</feature>
<feature type="region of interest" description="Disordered" evidence="2">
    <location>
        <begin position="406"/>
        <end position="435"/>
    </location>
</feature>
<feature type="region of interest" description="Disordered" evidence="2">
    <location>
        <begin position="690"/>
        <end position="800"/>
    </location>
</feature>
<feature type="compositionally biased region" description="Low complexity" evidence="2">
    <location>
        <begin position="406"/>
        <end position="417"/>
    </location>
</feature>
<keyword evidence="5" id="KW-1185">Reference proteome</keyword>
<dbReference type="InterPro" id="IPR000198">
    <property type="entry name" value="RhoGAP_dom"/>
</dbReference>
<dbReference type="PANTHER" id="PTHR15228">
    <property type="entry name" value="SPERMATHECAL PHYSIOLOGY VARIANT"/>
    <property type="match status" value="1"/>
</dbReference>
<dbReference type="SMART" id="SM00324">
    <property type="entry name" value="RhoGAP"/>
    <property type="match status" value="1"/>
</dbReference>
<feature type="compositionally biased region" description="Low complexity" evidence="2">
    <location>
        <begin position="111"/>
        <end position="133"/>
    </location>
</feature>
<dbReference type="InterPro" id="IPR051025">
    <property type="entry name" value="RhoGAP"/>
</dbReference>
<feature type="domain" description="Rho-GAP" evidence="3">
    <location>
        <begin position="1336"/>
        <end position="1526"/>
    </location>
</feature>
<evidence type="ECO:0000256" key="2">
    <source>
        <dbReference type="SAM" id="MobiDB-lite"/>
    </source>
</evidence>
<dbReference type="InterPro" id="IPR008936">
    <property type="entry name" value="Rho_GTPase_activation_prot"/>
</dbReference>
<feature type="compositionally biased region" description="Polar residues" evidence="2">
    <location>
        <begin position="20"/>
        <end position="29"/>
    </location>
</feature>
<evidence type="ECO:0000313" key="4">
    <source>
        <dbReference type="EMBL" id="ORY55761.1"/>
    </source>
</evidence>
<organism evidence="4 5">
    <name type="scientific">Neocallimastix californiae</name>
    <dbReference type="NCBI Taxonomy" id="1754190"/>
    <lineage>
        <taxon>Eukaryota</taxon>
        <taxon>Fungi</taxon>
        <taxon>Fungi incertae sedis</taxon>
        <taxon>Chytridiomycota</taxon>
        <taxon>Chytridiomycota incertae sedis</taxon>
        <taxon>Neocallimastigomycetes</taxon>
        <taxon>Neocallimastigales</taxon>
        <taxon>Neocallimastigaceae</taxon>
        <taxon>Neocallimastix</taxon>
    </lineage>
</organism>
<feature type="compositionally biased region" description="Low complexity" evidence="2">
    <location>
        <begin position="631"/>
        <end position="648"/>
    </location>
</feature>
<feature type="region of interest" description="Disordered" evidence="2">
    <location>
        <begin position="631"/>
        <end position="660"/>
    </location>
</feature>
<evidence type="ECO:0000313" key="5">
    <source>
        <dbReference type="Proteomes" id="UP000193920"/>
    </source>
</evidence>
<feature type="region of interest" description="Disordered" evidence="2">
    <location>
        <begin position="111"/>
        <end position="147"/>
    </location>
</feature>
<reference evidence="4 5" key="1">
    <citation type="submission" date="2016-08" db="EMBL/GenBank/DDBJ databases">
        <title>A Parts List for Fungal Cellulosomes Revealed by Comparative Genomics.</title>
        <authorList>
            <consortium name="DOE Joint Genome Institute"/>
            <person name="Haitjema C.H."/>
            <person name="Gilmore S.P."/>
            <person name="Henske J.K."/>
            <person name="Solomon K.V."/>
            <person name="De Groot R."/>
            <person name="Kuo A."/>
            <person name="Mondo S.J."/>
            <person name="Salamov A.A."/>
            <person name="Labutti K."/>
            <person name="Zhao Z."/>
            <person name="Chiniquy J."/>
            <person name="Barry K."/>
            <person name="Brewer H.M."/>
            <person name="Purvine S.O."/>
            <person name="Wright A.T."/>
            <person name="Boxma B."/>
            <person name="Van Alen T."/>
            <person name="Hackstein J.H."/>
            <person name="Baker S.E."/>
            <person name="Grigoriev I.V."/>
            <person name="O'Malley M.A."/>
        </authorList>
    </citation>
    <scope>NUCLEOTIDE SEQUENCE [LARGE SCALE GENOMIC DNA]</scope>
    <source>
        <strain evidence="4 5">G1</strain>
    </source>
</reference>
<feature type="compositionally biased region" description="Polar residues" evidence="2">
    <location>
        <begin position="1780"/>
        <end position="1809"/>
    </location>
</feature>
<feature type="compositionally biased region" description="Low complexity" evidence="2">
    <location>
        <begin position="770"/>
        <end position="787"/>
    </location>
</feature>
<keyword evidence="1" id="KW-0343">GTPase activation</keyword>
<feature type="compositionally biased region" description="Low complexity" evidence="2">
    <location>
        <begin position="910"/>
        <end position="927"/>
    </location>
</feature>
<dbReference type="GO" id="GO:0005096">
    <property type="term" value="F:GTPase activator activity"/>
    <property type="evidence" value="ECO:0007669"/>
    <property type="project" value="UniProtKB-KW"/>
</dbReference>
<feature type="region of interest" description="Disordered" evidence="2">
    <location>
        <begin position="1570"/>
        <end position="1600"/>
    </location>
</feature>
<feature type="region of interest" description="Disordered" evidence="2">
    <location>
        <begin position="1772"/>
        <end position="1809"/>
    </location>
</feature>
<protein>
    <recommendedName>
        <fullName evidence="3">Rho-GAP domain-containing protein</fullName>
    </recommendedName>
</protein>
<dbReference type="GO" id="GO:0007165">
    <property type="term" value="P:signal transduction"/>
    <property type="evidence" value="ECO:0007669"/>
    <property type="project" value="InterPro"/>
</dbReference>
<dbReference type="STRING" id="1754190.A0A1Y2D923"/>
<comment type="caution">
    <text evidence="4">The sequence shown here is derived from an EMBL/GenBank/DDBJ whole genome shotgun (WGS) entry which is preliminary data.</text>
</comment>
<gene>
    <name evidence="4" type="ORF">LY90DRAFT_669553</name>
</gene>
<dbReference type="PROSITE" id="PS50238">
    <property type="entry name" value="RHOGAP"/>
    <property type="match status" value="1"/>
</dbReference>
<feature type="region of interest" description="Disordered" evidence="2">
    <location>
        <begin position="309"/>
        <end position="370"/>
    </location>
</feature>
<evidence type="ECO:0000256" key="1">
    <source>
        <dbReference type="ARBA" id="ARBA00022468"/>
    </source>
</evidence>
<feature type="compositionally biased region" description="Low complexity" evidence="2">
    <location>
        <begin position="735"/>
        <end position="749"/>
    </location>
</feature>
<feature type="compositionally biased region" description="Polar residues" evidence="2">
    <location>
        <begin position="709"/>
        <end position="723"/>
    </location>
</feature>
<dbReference type="OrthoDB" id="3196451at2759"/>
<feature type="region of interest" description="Disordered" evidence="2">
    <location>
        <begin position="1"/>
        <end position="29"/>
    </location>
</feature>
<feature type="compositionally biased region" description="Basic and acidic residues" evidence="2">
    <location>
        <begin position="593"/>
        <end position="609"/>
    </location>
</feature>
<feature type="compositionally biased region" description="Polar residues" evidence="2">
    <location>
        <begin position="521"/>
        <end position="547"/>
    </location>
</feature>
<sequence length="1809" mass="201507">MKSTTKSNRKVTIPRVRSSGPYSATLLDSGSVEQKNKQINSALSSSPLTNFDKNDFGNTRISKTLPRMTYNRHNSENYIYDNNYNNFDNYQSNKVYSTLNNNFESNYYSSSYNQSSITPSNSMSTLKSSSRSTVKYSGSYNSNYNLRSSTYNSGKTIQYSDQSQDDDLSSPIISGTRTLSRNVVTTSHPLPPSNYNNTKVLNTQPSYQRTVNSGNYRTQKLSNRTSKSSLEMSPSNEDLSPSLSETKSNASSNYPSRPDDSVMSLNTLELYELYSSAAAYVKSTSSPILNSPKFMENFRSLSRNFKMKEFSSNSNTSPSPKPPQPSQPPQLPQPSQPSQSLQPPQPMEPIQPPQSSQPSEPPQTMEPIQPPQLSLILPSTKINTITDIDSFSTPSLSSYSISSFNASANSQNSNTLNRNDNYSSKNTVPVPPKRTINPTIISNVNSKCRVSRSQPDLALPDTSNASKAYASLLRDYKYSGNSSNTSNFTNVQELQPVSGDTKATVLPKKDIISNVQRSQVSAVNSSPRFTPPLSYSQINSQPLNENPLSVPVPRSSQVPTPNIGKRKQSIGFSPLYKDKNASLPAIPSSGSINRHDNSNLNENKFDKGESSSSLEYKNHNLKNEYFISSNDANSNSCSNENTTSSVSEPKQPFQLQTRSVSPQLKLIRHSSNSPVLKHQVHNISPQLAASLEKPLPPSPLLTSKKSQKRSSAISLSSLNNQKPLPSPVLTHKHQSLSSPQLSSQSPLQSYVTLEHSSSSESSLKYPYPVSNITSSSSTKNNLKINTSRSTSKTDPSSPTFANAAILGDKIVSPHSASSSDNNLSNNFFSYMHSQSKDSPPVINHKTSLSNKNPLHNSNGRINYSPKLLNNPFIKKDQELQQQQQQQDILTHLEHTSTTISNINTPTMLTTSTKISSSPKITSQKITSPVSPSRVNSPKIPYSNIPMNTFNYKSLGRTSSITNATTITDSPSLSVQSTPKATFSTTVIDTNELNSQSNNFSNYDCLINKRISSFNIEHQFQEQLQEQIHNGNSSIKSNKYDDYYTLPSTSASASSVNTITNTSSTNTNEFYKHFNNSEGSLNMTTNNKRVSPKLQQTVPSVSSMTPFTSVSSTSESIQTKYGSLDRSKRIHHHKRNISLNDEKYIKINESKDSPDINSSISQSNISNISTGTENNANISGGINTENKEVINSFSSLPENMANMAQRISNDHNNYISQAKSVHAVSYAKRPLSLINEKIQKQNNTKNEYKYLIDDNIENINLYDHNNEKVAYKQLKQSYPESSGFIKKDILKALQQKAKNRGSSSSKWWSYWKKESKNTSSGSVFKTALNTSIIYASVSLDSVDEENPRRIPIIIYKCVQYLKKYGLKKEGIFRVNGSERRIQATVKMFDESPYLGPDSFENLNVYDVASLIKLYIRQLPDALFPNEIYLPLLRYYDRYTSEKDRIKILQLFMMMFPRNYLVLLEYLLDLFRLVTRYSEYNQMNSSNLARVFAPNLLKPIPPAESSLKDYGITSSIIEFMIEHDLDFHISRSENMLLKILQRVPDFNSNKSHKAKKPNLRIPFMAINNIFSDNEETDDDRGSRYKLPLTPPQSPSTPTQSTSVFSNIKSQLNALKYPSSEPKIIDSNLNIGNTEEIESFNNLTLKRDTTSFSVIRPNPSPSSISDSNTPVINSVTIVNAYDLNPISNTNKPKVTIINASDLIVSSPSLSPSLTPSIIPESFNINSITPLNKNNNNNNININTNPIVNSGILRSNSVGSIHSIQHSNSKTIIRKNTIEENDNSSRSPSNDMSIERNNSNYSLNKYRQTASEI</sequence>
<dbReference type="CDD" id="cd00159">
    <property type="entry name" value="RhoGAP"/>
    <property type="match status" value="1"/>
</dbReference>
<name>A0A1Y2D923_9FUNG</name>
<feature type="compositionally biased region" description="Polar residues" evidence="2">
    <location>
        <begin position="418"/>
        <end position="427"/>
    </location>
</feature>
<feature type="region of interest" description="Disordered" evidence="2">
    <location>
        <begin position="521"/>
        <end position="568"/>
    </location>
</feature>
<feature type="compositionally biased region" description="Pro residues" evidence="2">
    <location>
        <begin position="343"/>
        <end position="352"/>
    </location>
</feature>
<proteinExistence type="predicted"/>
<dbReference type="Gene3D" id="1.10.555.10">
    <property type="entry name" value="Rho GTPase activation protein"/>
    <property type="match status" value="1"/>
</dbReference>
<feature type="compositionally biased region" description="Polar residues" evidence="2">
    <location>
        <begin position="179"/>
        <end position="255"/>
    </location>
</feature>
<dbReference type="Proteomes" id="UP000193920">
    <property type="component" value="Unassembled WGS sequence"/>
</dbReference>
<dbReference type="EMBL" id="MCOG01000076">
    <property type="protein sequence ID" value="ORY55761.1"/>
    <property type="molecule type" value="Genomic_DNA"/>
</dbReference>
<feature type="region of interest" description="Disordered" evidence="2">
    <location>
        <begin position="179"/>
        <end position="261"/>
    </location>
</feature>
<feature type="compositionally biased region" description="Polar residues" evidence="2">
    <location>
        <begin position="788"/>
        <end position="800"/>
    </location>
</feature>
<dbReference type="Pfam" id="PF00620">
    <property type="entry name" value="RhoGAP"/>
    <property type="match status" value="1"/>
</dbReference>
<feature type="region of interest" description="Disordered" evidence="2">
    <location>
        <begin position="910"/>
        <end position="938"/>
    </location>
</feature>
<feature type="region of interest" description="Disordered" evidence="2">
    <location>
        <begin position="40"/>
        <end position="59"/>
    </location>
</feature>
<feature type="compositionally biased region" description="Pro residues" evidence="2">
    <location>
        <begin position="319"/>
        <end position="335"/>
    </location>
</feature>
<dbReference type="PANTHER" id="PTHR15228:SF25">
    <property type="entry name" value="F-BAR DOMAIN-CONTAINING PROTEIN"/>
    <property type="match status" value="1"/>
</dbReference>
<dbReference type="SUPFAM" id="SSF48350">
    <property type="entry name" value="GTPase activation domain, GAP"/>
    <property type="match status" value="1"/>
</dbReference>